<dbReference type="SUPFAM" id="SSF47384">
    <property type="entry name" value="Homodimeric domain of signal transducing histidine kinase"/>
    <property type="match status" value="1"/>
</dbReference>
<dbReference type="InterPro" id="IPR013656">
    <property type="entry name" value="PAS_4"/>
</dbReference>
<name>A0A1I6M7I8_9EURY</name>
<dbReference type="Pfam" id="PF00512">
    <property type="entry name" value="HisKA"/>
    <property type="match status" value="1"/>
</dbReference>
<evidence type="ECO:0000256" key="6">
    <source>
        <dbReference type="ARBA" id="ARBA00023012"/>
    </source>
</evidence>
<dbReference type="PANTHER" id="PTHR43711">
    <property type="entry name" value="TWO-COMPONENT HISTIDINE KINASE"/>
    <property type="match status" value="1"/>
</dbReference>
<dbReference type="PROSITE" id="PS50113">
    <property type="entry name" value="PAC"/>
    <property type="match status" value="1"/>
</dbReference>
<dbReference type="CDD" id="cd00075">
    <property type="entry name" value="HATPase"/>
    <property type="match status" value="1"/>
</dbReference>
<dbReference type="OrthoDB" id="8127at2157"/>
<dbReference type="EMBL" id="FOZK01000005">
    <property type="protein sequence ID" value="SFS11647.1"/>
    <property type="molecule type" value="Genomic_DNA"/>
</dbReference>
<dbReference type="InterPro" id="IPR036890">
    <property type="entry name" value="HATPase_C_sf"/>
</dbReference>
<gene>
    <name evidence="9" type="ORF">SAMN05216559_3914</name>
</gene>
<reference evidence="9 10" key="1">
    <citation type="submission" date="2016-10" db="EMBL/GenBank/DDBJ databases">
        <authorList>
            <person name="de Groot N.N."/>
        </authorList>
    </citation>
    <scope>NUCLEOTIDE SEQUENCE [LARGE SCALE GENOMIC DNA]</scope>
    <source>
        <strain evidence="9 10">CGMCC 1.10457</strain>
    </source>
</reference>
<dbReference type="RefSeq" id="WP_089818892.1">
    <property type="nucleotide sequence ID" value="NZ_FOZK01000005.1"/>
</dbReference>
<dbReference type="InterPro" id="IPR035965">
    <property type="entry name" value="PAS-like_dom_sf"/>
</dbReference>
<dbReference type="AlphaFoldDB" id="A0A1I6M7I8"/>
<evidence type="ECO:0000256" key="5">
    <source>
        <dbReference type="ARBA" id="ARBA00022777"/>
    </source>
</evidence>
<evidence type="ECO:0000256" key="3">
    <source>
        <dbReference type="ARBA" id="ARBA00022553"/>
    </source>
</evidence>
<evidence type="ECO:0000256" key="2">
    <source>
        <dbReference type="ARBA" id="ARBA00012438"/>
    </source>
</evidence>
<evidence type="ECO:0000313" key="9">
    <source>
        <dbReference type="EMBL" id="SFS11647.1"/>
    </source>
</evidence>
<accession>A0A1I6M7I8</accession>
<dbReference type="Pfam" id="PF08448">
    <property type="entry name" value="PAS_4"/>
    <property type="match status" value="1"/>
</dbReference>
<dbReference type="CDD" id="cd00082">
    <property type="entry name" value="HisKA"/>
    <property type="match status" value="1"/>
</dbReference>
<dbReference type="SMART" id="SM00388">
    <property type="entry name" value="HisKA"/>
    <property type="match status" value="1"/>
</dbReference>
<dbReference type="SUPFAM" id="SSF55874">
    <property type="entry name" value="ATPase domain of HSP90 chaperone/DNA topoisomerase II/histidine kinase"/>
    <property type="match status" value="1"/>
</dbReference>
<dbReference type="InterPro" id="IPR036097">
    <property type="entry name" value="HisK_dim/P_sf"/>
</dbReference>
<evidence type="ECO:0000259" key="8">
    <source>
        <dbReference type="PROSITE" id="PS50113"/>
    </source>
</evidence>
<dbReference type="PRINTS" id="PR00344">
    <property type="entry name" value="BCTRLSENSOR"/>
</dbReference>
<comment type="catalytic activity">
    <reaction evidence="1">
        <text>ATP + protein L-histidine = ADP + protein N-phospho-L-histidine.</text>
        <dbReference type="EC" id="2.7.13.3"/>
    </reaction>
</comment>
<dbReference type="EC" id="2.7.13.3" evidence="2"/>
<dbReference type="InterPro" id="IPR050736">
    <property type="entry name" value="Sensor_HK_Regulatory"/>
</dbReference>
<dbReference type="STRING" id="767519.SAMN05216559_3914"/>
<dbReference type="SUPFAM" id="SSF55785">
    <property type="entry name" value="PYP-like sensor domain (PAS domain)"/>
    <property type="match status" value="1"/>
</dbReference>
<dbReference type="InterPro" id="IPR003594">
    <property type="entry name" value="HATPase_dom"/>
</dbReference>
<feature type="domain" description="PAC" evidence="8">
    <location>
        <begin position="209"/>
        <end position="260"/>
    </location>
</feature>
<keyword evidence="4" id="KW-0808">Transferase</keyword>
<proteinExistence type="predicted"/>
<dbReference type="InterPro" id="IPR000014">
    <property type="entry name" value="PAS"/>
</dbReference>
<protein>
    <recommendedName>
        <fullName evidence="2">histidine kinase</fullName>
        <ecNumber evidence="2">2.7.13.3</ecNumber>
    </recommendedName>
</protein>
<evidence type="ECO:0000259" key="7">
    <source>
        <dbReference type="PROSITE" id="PS50109"/>
    </source>
</evidence>
<evidence type="ECO:0000256" key="4">
    <source>
        <dbReference type="ARBA" id="ARBA00022679"/>
    </source>
</evidence>
<keyword evidence="3" id="KW-0597">Phosphoprotein</keyword>
<organism evidence="9 10">
    <name type="scientific">Halomicrobium zhouii</name>
    <dbReference type="NCBI Taxonomy" id="767519"/>
    <lineage>
        <taxon>Archaea</taxon>
        <taxon>Methanobacteriati</taxon>
        <taxon>Methanobacteriota</taxon>
        <taxon>Stenosarchaea group</taxon>
        <taxon>Halobacteria</taxon>
        <taxon>Halobacteriales</taxon>
        <taxon>Haloarculaceae</taxon>
        <taxon>Halomicrobium</taxon>
    </lineage>
</organism>
<keyword evidence="6" id="KW-0902">Two-component regulatory system</keyword>
<dbReference type="InterPro" id="IPR003661">
    <property type="entry name" value="HisK_dim/P_dom"/>
</dbReference>
<dbReference type="InterPro" id="IPR004358">
    <property type="entry name" value="Sig_transdc_His_kin-like_C"/>
</dbReference>
<dbReference type="PANTHER" id="PTHR43711:SF1">
    <property type="entry name" value="HISTIDINE KINASE 1"/>
    <property type="match status" value="1"/>
</dbReference>
<dbReference type="Gene3D" id="3.30.450.20">
    <property type="entry name" value="PAS domain"/>
    <property type="match status" value="1"/>
</dbReference>
<dbReference type="Gene3D" id="1.10.287.130">
    <property type="match status" value="1"/>
</dbReference>
<evidence type="ECO:0000313" key="10">
    <source>
        <dbReference type="Proteomes" id="UP000199062"/>
    </source>
</evidence>
<dbReference type="Proteomes" id="UP000199062">
    <property type="component" value="Unassembled WGS sequence"/>
</dbReference>
<evidence type="ECO:0000256" key="1">
    <source>
        <dbReference type="ARBA" id="ARBA00000085"/>
    </source>
</evidence>
<keyword evidence="10" id="KW-1185">Reference proteome</keyword>
<dbReference type="InterPro" id="IPR000700">
    <property type="entry name" value="PAS-assoc_C"/>
</dbReference>
<dbReference type="GO" id="GO:0000155">
    <property type="term" value="F:phosphorelay sensor kinase activity"/>
    <property type="evidence" value="ECO:0007669"/>
    <property type="project" value="InterPro"/>
</dbReference>
<dbReference type="Gene3D" id="3.30.565.10">
    <property type="entry name" value="Histidine kinase-like ATPase, C-terminal domain"/>
    <property type="match status" value="1"/>
</dbReference>
<feature type="domain" description="Histidine kinase" evidence="7">
    <location>
        <begin position="271"/>
        <end position="469"/>
    </location>
</feature>
<dbReference type="Pfam" id="PF02518">
    <property type="entry name" value="HATPase_c"/>
    <property type="match status" value="1"/>
</dbReference>
<keyword evidence="5" id="KW-0418">Kinase</keyword>
<sequence>MEEPVCVLYYGPDAAALEQRWETTERPFALSAFDDAGGAREFAAGTAVDALVCSGPDAMAVVDDVRDTVGHVPVVVLDDGETDAVAALADGVTHCLSVDERDRVDVIEHLEPVVSRYRDERRERTMLDSLLENIPLSVYFKDRQSRFLRVSDAMTSMMGDPYIESPDGVRYYAPADIVGTTDFDVFPNHLAEPATSDDRSVMENEEPIDRVEHAYGPAFDGSYVATSKAPWYDEQGDVVGLVGVTRDISERKQYEHQLERQNERLERFAEVISHDLRNPLEVAKSRLRFAREECESEHFDAIDRSLDRMDDLIADVLTITRYGETVDDPDLVDVATVAGDAWDVIDSQGATLAVNTELVIRADTGRLSQLFENLFRNSVEHGAEDPTDLTVTVDDLPHRSGFYVADDGVGIPEDERDSVFESGFSTDEEGTGLGLDIVRSIVDAHGWVVEAVESEGGGARFEFKNVAEKGR</sequence>
<dbReference type="SMART" id="SM00387">
    <property type="entry name" value="HATPase_c"/>
    <property type="match status" value="1"/>
</dbReference>
<dbReference type="InterPro" id="IPR005467">
    <property type="entry name" value="His_kinase_dom"/>
</dbReference>
<dbReference type="NCBIfam" id="TIGR00229">
    <property type="entry name" value="sensory_box"/>
    <property type="match status" value="1"/>
</dbReference>
<dbReference type="PROSITE" id="PS50109">
    <property type="entry name" value="HIS_KIN"/>
    <property type="match status" value="1"/>
</dbReference>